<dbReference type="InterPro" id="IPR010982">
    <property type="entry name" value="Lambda_DNA-bd_dom_sf"/>
</dbReference>
<name>A0ABS4VIX4_9ACTN</name>
<dbReference type="Proteomes" id="UP001519311">
    <property type="component" value="Unassembled WGS sequence"/>
</dbReference>
<evidence type="ECO:0000259" key="1">
    <source>
        <dbReference type="Pfam" id="PF13443"/>
    </source>
</evidence>
<comment type="caution">
    <text evidence="2">The sequence shown here is derived from an EMBL/GenBank/DDBJ whole genome shotgun (WGS) entry which is preliminary data.</text>
</comment>
<reference evidence="2 3" key="1">
    <citation type="submission" date="2021-03" db="EMBL/GenBank/DDBJ databases">
        <title>Sequencing the genomes of 1000 actinobacteria strains.</title>
        <authorList>
            <person name="Klenk H.-P."/>
        </authorList>
    </citation>
    <scope>NUCLEOTIDE SEQUENCE [LARGE SCALE GENOMIC DNA]</scope>
    <source>
        <strain evidence="2 3">DSM 40843</strain>
    </source>
</reference>
<dbReference type="Pfam" id="PF13443">
    <property type="entry name" value="HTH_26"/>
    <property type="match status" value="1"/>
</dbReference>
<proteinExistence type="predicted"/>
<dbReference type="PANTHER" id="PTHR37301:SF1">
    <property type="entry name" value="DNA-BINDING PROTEIN"/>
    <property type="match status" value="1"/>
</dbReference>
<evidence type="ECO:0000313" key="2">
    <source>
        <dbReference type="EMBL" id="MBP2363873.1"/>
    </source>
</evidence>
<sequence length="78" mass="8126">MATGDADDHAVEVHLDRLPAERRTASTEPALRVGVTNASLSVLKNGRAKAMRSTTLTRVGTVLGGRPGGLLSYPGGRD</sequence>
<dbReference type="EMBL" id="JAGINS010000002">
    <property type="protein sequence ID" value="MBP2363873.1"/>
    <property type="molecule type" value="Genomic_DNA"/>
</dbReference>
<dbReference type="PANTHER" id="PTHR37301">
    <property type="entry name" value="DNA-BINDING PROTEIN-RELATED"/>
    <property type="match status" value="1"/>
</dbReference>
<keyword evidence="3" id="KW-1185">Reference proteome</keyword>
<dbReference type="InterPro" id="IPR001387">
    <property type="entry name" value="Cro/C1-type_HTH"/>
</dbReference>
<protein>
    <submittedName>
        <fullName evidence="2">Transcriptional regulator</fullName>
    </submittedName>
</protein>
<organism evidence="2 3">
    <name type="scientific">Streptomyces clavifer</name>
    <dbReference type="NCBI Taxonomy" id="68188"/>
    <lineage>
        <taxon>Bacteria</taxon>
        <taxon>Bacillati</taxon>
        <taxon>Actinomycetota</taxon>
        <taxon>Actinomycetes</taxon>
        <taxon>Kitasatosporales</taxon>
        <taxon>Streptomycetaceae</taxon>
        <taxon>Streptomyces</taxon>
    </lineage>
</organism>
<dbReference type="RefSeq" id="WP_209471641.1">
    <property type="nucleotide sequence ID" value="NZ_BMWJ01000007.1"/>
</dbReference>
<evidence type="ECO:0000313" key="3">
    <source>
        <dbReference type="Proteomes" id="UP001519311"/>
    </source>
</evidence>
<dbReference type="SUPFAM" id="SSF47413">
    <property type="entry name" value="lambda repressor-like DNA-binding domains"/>
    <property type="match status" value="1"/>
</dbReference>
<accession>A0ABS4VIX4</accession>
<feature type="domain" description="HTH cro/C1-type" evidence="1">
    <location>
        <begin position="14"/>
        <end position="74"/>
    </location>
</feature>
<gene>
    <name evidence="2" type="ORF">JOF59_006365</name>
</gene>